<gene>
    <name evidence="4" type="ORF">HZZ10_01005</name>
</gene>
<keyword evidence="2" id="KW-0012">Acyltransferase</keyword>
<keyword evidence="1 4" id="KW-0808">Transferase</keyword>
<dbReference type="RefSeq" id="WP_179912104.1">
    <property type="nucleotide sequence ID" value="NZ_JACBYE010000002.1"/>
</dbReference>
<keyword evidence="5" id="KW-1185">Reference proteome</keyword>
<accession>A0A853ET86</accession>
<proteinExistence type="predicted"/>
<dbReference type="Proteomes" id="UP000561011">
    <property type="component" value="Unassembled WGS sequence"/>
</dbReference>
<reference evidence="4 5" key="1">
    <citation type="submission" date="2020-07" db="EMBL/GenBank/DDBJ databases">
        <title>MOT database genomes.</title>
        <authorList>
            <person name="Joseph S."/>
            <person name="Aduse-Opoku J."/>
            <person name="Hashim A."/>
            <person name="Wade W."/>
            <person name="Curtis M."/>
        </authorList>
    </citation>
    <scope>NUCLEOTIDE SEQUENCE [LARGE SCALE GENOMIC DNA]</scope>
    <source>
        <strain evidence="4 5">DSM 100099</strain>
    </source>
</reference>
<dbReference type="InterPro" id="IPR016181">
    <property type="entry name" value="Acyl_CoA_acyltransferase"/>
</dbReference>
<dbReference type="GO" id="GO:0016747">
    <property type="term" value="F:acyltransferase activity, transferring groups other than amino-acyl groups"/>
    <property type="evidence" value="ECO:0007669"/>
    <property type="project" value="InterPro"/>
</dbReference>
<dbReference type="InterPro" id="IPR050832">
    <property type="entry name" value="Bact_Acetyltransf"/>
</dbReference>
<dbReference type="PROSITE" id="PS51186">
    <property type="entry name" value="GNAT"/>
    <property type="match status" value="1"/>
</dbReference>
<dbReference type="AlphaFoldDB" id="A0A853ET86"/>
<evidence type="ECO:0000256" key="1">
    <source>
        <dbReference type="ARBA" id="ARBA00022679"/>
    </source>
</evidence>
<dbReference type="EMBL" id="JACBYE010000002">
    <property type="protein sequence ID" value="NYS92118.1"/>
    <property type="molecule type" value="Genomic_DNA"/>
</dbReference>
<evidence type="ECO:0000256" key="2">
    <source>
        <dbReference type="ARBA" id="ARBA00023315"/>
    </source>
</evidence>
<protein>
    <submittedName>
        <fullName evidence="4">GNAT family N-acetyltransferase</fullName>
    </submittedName>
</protein>
<evidence type="ECO:0000313" key="5">
    <source>
        <dbReference type="Proteomes" id="UP000561011"/>
    </source>
</evidence>
<dbReference type="PANTHER" id="PTHR43877">
    <property type="entry name" value="AMINOALKYLPHOSPHONATE N-ACETYLTRANSFERASE-RELATED-RELATED"/>
    <property type="match status" value="1"/>
</dbReference>
<dbReference type="Gene3D" id="3.40.630.30">
    <property type="match status" value="1"/>
</dbReference>
<organism evidence="4 5">
    <name type="scientific">Sanguibacter inulinus</name>
    <dbReference type="NCBI Taxonomy" id="60922"/>
    <lineage>
        <taxon>Bacteria</taxon>
        <taxon>Bacillati</taxon>
        <taxon>Actinomycetota</taxon>
        <taxon>Actinomycetes</taxon>
        <taxon>Micrococcales</taxon>
        <taxon>Sanguibacteraceae</taxon>
        <taxon>Sanguibacter</taxon>
    </lineage>
</organism>
<evidence type="ECO:0000259" key="3">
    <source>
        <dbReference type="PROSITE" id="PS51186"/>
    </source>
</evidence>
<dbReference type="SUPFAM" id="SSF55729">
    <property type="entry name" value="Acyl-CoA N-acyltransferases (Nat)"/>
    <property type="match status" value="1"/>
</dbReference>
<name>A0A853ET86_9MICO</name>
<dbReference type="InterPro" id="IPR000182">
    <property type="entry name" value="GNAT_dom"/>
</dbReference>
<dbReference type="PANTHER" id="PTHR43877:SF2">
    <property type="entry name" value="AMINOALKYLPHOSPHONATE N-ACETYLTRANSFERASE-RELATED"/>
    <property type="match status" value="1"/>
</dbReference>
<dbReference type="Pfam" id="PF00583">
    <property type="entry name" value="Acetyltransf_1"/>
    <property type="match status" value="1"/>
</dbReference>
<dbReference type="CDD" id="cd04301">
    <property type="entry name" value="NAT_SF"/>
    <property type="match status" value="1"/>
</dbReference>
<feature type="domain" description="N-acetyltransferase" evidence="3">
    <location>
        <begin position="15"/>
        <end position="181"/>
    </location>
</feature>
<evidence type="ECO:0000313" key="4">
    <source>
        <dbReference type="EMBL" id="NYS92118.1"/>
    </source>
</evidence>
<sequence length="181" mass="18884">MTHDGTSAVPATHETTISPVTRDDERAVVALWEAAGLTRPWNDPAADLRSALETPTSTVLGARLHGGALLDGTLPDGTLPDGAVPDGAVPDSALPDSTLVGTVMVGYDGHRGWVYYLAVDEAQRGTGLGRALMVAAEAWLVSQGAPKVQLMVRTTNTAVLGFYAALGYTDQSCVVLGRRTD</sequence>
<comment type="caution">
    <text evidence="4">The sequence shown here is derived from an EMBL/GenBank/DDBJ whole genome shotgun (WGS) entry which is preliminary data.</text>
</comment>